<dbReference type="OrthoDB" id="206969at2759"/>
<accession>A0A6G0TVN6</accession>
<protein>
    <recommendedName>
        <fullName evidence="4">Proline-rich protein PRCC</fullName>
    </recommendedName>
</protein>
<keyword evidence="3" id="KW-1185">Reference proteome</keyword>
<feature type="signal peptide" evidence="1">
    <location>
        <begin position="1"/>
        <end position="28"/>
    </location>
</feature>
<name>A0A6G0TVN6_APHGL</name>
<reference evidence="2 3" key="1">
    <citation type="submission" date="2019-08" db="EMBL/GenBank/DDBJ databases">
        <title>The genome of the soybean aphid Biotype 1, its phylome, world population structure and adaptation to the North American continent.</title>
        <authorList>
            <person name="Giordano R."/>
            <person name="Donthu R.K."/>
            <person name="Hernandez A.G."/>
            <person name="Wright C.L."/>
            <person name="Zimin A.V."/>
        </authorList>
    </citation>
    <scope>NUCLEOTIDE SEQUENCE [LARGE SCALE GENOMIC DNA]</scope>
    <source>
        <tissue evidence="2">Whole aphids</tissue>
    </source>
</reference>
<evidence type="ECO:0000313" key="3">
    <source>
        <dbReference type="Proteomes" id="UP000475862"/>
    </source>
</evidence>
<dbReference type="PANTHER" id="PTHR13621">
    <property type="entry name" value="PROLINE-RICH PROTEIN PRCC"/>
    <property type="match status" value="1"/>
</dbReference>
<dbReference type="GO" id="GO:0005634">
    <property type="term" value="C:nucleus"/>
    <property type="evidence" value="ECO:0007669"/>
    <property type="project" value="TreeGrafter"/>
</dbReference>
<gene>
    <name evidence="2" type="ORF">AGLY_005632</name>
</gene>
<evidence type="ECO:0000256" key="1">
    <source>
        <dbReference type="SAM" id="SignalP"/>
    </source>
</evidence>
<evidence type="ECO:0000313" key="2">
    <source>
        <dbReference type="EMBL" id="KAE9538533.1"/>
    </source>
</evidence>
<dbReference type="PANTHER" id="PTHR13621:SF2">
    <property type="entry name" value="PROLINE-RICH PROTEIN PRCC"/>
    <property type="match status" value="1"/>
</dbReference>
<dbReference type="Proteomes" id="UP000475862">
    <property type="component" value="Unassembled WGS sequence"/>
</dbReference>
<dbReference type="InterPro" id="IPR018800">
    <property type="entry name" value="PRCC"/>
</dbReference>
<organism evidence="2 3">
    <name type="scientific">Aphis glycines</name>
    <name type="common">Soybean aphid</name>
    <dbReference type="NCBI Taxonomy" id="307491"/>
    <lineage>
        <taxon>Eukaryota</taxon>
        <taxon>Metazoa</taxon>
        <taxon>Ecdysozoa</taxon>
        <taxon>Arthropoda</taxon>
        <taxon>Hexapoda</taxon>
        <taxon>Insecta</taxon>
        <taxon>Pterygota</taxon>
        <taxon>Neoptera</taxon>
        <taxon>Paraneoptera</taxon>
        <taxon>Hemiptera</taxon>
        <taxon>Sternorrhyncha</taxon>
        <taxon>Aphidomorpha</taxon>
        <taxon>Aphidoidea</taxon>
        <taxon>Aphididae</taxon>
        <taxon>Aphidini</taxon>
        <taxon>Aphis</taxon>
        <taxon>Aphis</taxon>
    </lineage>
</organism>
<sequence length="500" mass="56044">MYVHGMNKLHYSLLIFTLLCLNILQTNAGISALLRDTGVIPAVPMKDLKETATNAPELARIFYSAIGNLVEAVPVFPITFNVPDMVTAFGGLLSGMFNYITGNGGGDGASQPKDILGAMFNIYRHIAVQEDIHDFEFMTIMSLVAYADSDYDSDDDNGEEISPSPNVVKVETNKIDSKPFLTLPKPKSVENVKTIDDYDSIDEEKPVVQTKPMVNIIQEKKEIPLFPTLPKPKTGGKVKIIIPSLNEFYDEDDDYQPKCKIIKPSNSGCGLFSMLPDPKNKKTSKAATTISMVPRSTMRTIRNNIEPPKPKTTEIKCFETKPIDVEDEVDDDDQEDGDFLGLNKINEVLDVAPIAGFELPEIQTNTTIIEDNDRVYGPVYCSEPSESDLYEEDETKLILDSNALKQLSDPSKTQIKQVEVINVDMRQVLEESQQWLQKNMTEEYAESKNVSSDINISGQSKRKHQITYLAQQAKANELKLKNMWAENRMTRKQTQAKYGF</sequence>
<comment type="caution">
    <text evidence="2">The sequence shown here is derived from an EMBL/GenBank/DDBJ whole genome shotgun (WGS) entry which is preliminary data.</text>
</comment>
<dbReference type="EMBL" id="VYZN01000016">
    <property type="protein sequence ID" value="KAE9538533.1"/>
    <property type="molecule type" value="Genomic_DNA"/>
</dbReference>
<evidence type="ECO:0008006" key="4">
    <source>
        <dbReference type="Google" id="ProtNLM"/>
    </source>
</evidence>
<proteinExistence type="predicted"/>
<feature type="chain" id="PRO_5026032506" description="Proline-rich protein PRCC" evidence="1">
    <location>
        <begin position="29"/>
        <end position="500"/>
    </location>
</feature>
<dbReference type="AlphaFoldDB" id="A0A6G0TVN6"/>
<dbReference type="Pfam" id="PF10253">
    <property type="entry name" value="PRCC"/>
    <property type="match status" value="1"/>
</dbReference>
<keyword evidence="1" id="KW-0732">Signal</keyword>